<keyword evidence="3" id="KW-0328">Glycosyltransferase</keyword>
<dbReference type="GO" id="GO:0016020">
    <property type="term" value="C:membrane"/>
    <property type="evidence" value="ECO:0007669"/>
    <property type="project" value="UniProtKB-SubCell"/>
</dbReference>
<dbReference type="Gene3D" id="3.90.550.10">
    <property type="entry name" value="Spore Coat Polysaccharide Biosynthesis Protein SpsA, Chain A"/>
    <property type="match status" value="1"/>
</dbReference>
<evidence type="ECO:0000256" key="2">
    <source>
        <dbReference type="ARBA" id="ARBA00006739"/>
    </source>
</evidence>
<dbReference type="STRING" id="1797589.A2784_00960"/>
<feature type="transmembrane region" description="Helical" evidence="8">
    <location>
        <begin position="245"/>
        <end position="266"/>
    </location>
</feature>
<evidence type="ECO:0000259" key="10">
    <source>
        <dbReference type="Pfam" id="PF04138"/>
    </source>
</evidence>
<dbReference type="CDD" id="cd06442">
    <property type="entry name" value="DPM1_like"/>
    <property type="match status" value="1"/>
</dbReference>
<feature type="domain" description="GtrA/DPMS transmembrane" evidence="10">
    <location>
        <begin position="247"/>
        <end position="373"/>
    </location>
</feature>
<evidence type="ECO:0000256" key="4">
    <source>
        <dbReference type="ARBA" id="ARBA00022679"/>
    </source>
</evidence>
<name>A0A1G1VKM4_9BACT</name>
<dbReference type="InterPro" id="IPR007267">
    <property type="entry name" value="GtrA_DPMS_TM"/>
</dbReference>
<keyword evidence="7 8" id="KW-0472">Membrane</keyword>
<dbReference type="InterPro" id="IPR029044">
    <property type="entry name" value="Nucleotide-diphossugar_trans"/>
</dbReference>
<evidence type="ECO:0000256" key="5">
    <source>
        <dbReference type="ARBA" id="ARBA00022692"/>
    </source>
</evidence>
<evidence type="ECO:0008006" key="13">
    <source>
        <dbReference type="Google" id="ProtNLM"/>
    </source>
</evidence>
<dbReference type="FunFam" id="3.90.550.10:FF:000122">
    <property type="entry name" value="Dolichol-phosphate mannosyltransferase subunit 1"/>
    <property type="match status" value="1"/>
</dbReference>
<dbReference type="Pfam" id="PF00535">
    <property type="entry name" value="Glycos_transf_2"/>
    <property type="match status" value="1"/>
</dbReference>
<dbReference type="Proteomes" id="UP000177324">
    <property type="component" value="Unassembled WGS sequence"/>
</dbReference>
<evidence type="ECO:0000256" key="1">
    <source>
        <dbReference type="ARBA" id="ARBA00004141"/>
    </source>
</evidence>
<dbReference type="InterPro" id="IPR001173">
    <property type="entry name" value="Glyco_trans_2-like"/>
</dbReference>
<dbReference type="GO" id="GO:0004582">
    <property type="term" value="F:dolichyl-phosphate beta-D-mannosyltransferase activity"/>
    <property type="evidence" value="ECO:0007669"/>
    <property type="project" value="InterPro"/>
</dbReference>
<dbReference type="Pfam" id="PF04138">
    <property type="entry name" value="GtrA_DPMS_TM"/>
    <property type="match status" value="1"/>
</dbReference>
<proteinExistence type="inferred from homology"/>
<dbReference type="GO" id="GO:0000271">
    <property type="term" value="P:polysaccharide biosynthetic process"/>
    <property type="evidence" value="ECO:0007669"/>
    <property type="project" value="InterPro"/>
</dbReference>
<protein>
    <recommendedName>
        <fullName evidence="13">Glycosyltransferase 2-like domain-containing protein</fullName>
    </recommendedName>
</protein>
<keyword evidence="6 8" id="KW-1133">Transmembrane helix</keyword>
<evidence type="ECO:0000256" key="6">
    <source>
        <dbReference type="ARBA" id="ARBA00022989"/>
    </source>
</evidence>
<feature type="domain" description="Glycosyltransferase 2-like" evidence="9">
    <location>
        <begin position="6"/>
        <end position="143"/>
    </location>
</feature>
<feature type="transmembrane region" description="Helical" evidence="8">
    <location>
        <begin position="351"/>
        <end position="371"/>
    </location>
</feature>
<dbReference type="GO" id="GO:0009247">
    <property type="term" value="P:glycolipid biosynthetic process"/>
    <property type="evidence" value="ECO:0007669"/>
    <property type="project" value="TreeGrafter"/>
</dbReference>
<organism evidence="11 12">
    <name type="scientific">Candidatus Chisholmbacteria bacterium RIFCSPHIGHO2_01_FULL_48_12</name>
    <dbReference type="NCBI Taxonomy" id="1797589"/>
    <lineage>
        <taxon>Bacteria</taxon>
        <taxon>Candidatus Chisholmiibacteriota</taxon>
    </lineage>
</organism>
<dbReference type="SUPFAM" id="SSF53448">
    <property type="entry name" value="Nucleotide-diphospho-sugar transferases"/>
    <property type="match status" value="1"/>
</dbReference>
<evidence type="ECO:0000256" key="8">
    <source>
        <dbReference type="SAM" id="Phobius"/>
    </source>
</evidence>
<evidence type="ECO:0000256" key="3">
    <source>
        <dbReference type="ARBA" id="ARBA00022676"/>
    </source>
</evidence>
<evidence type="ECO:0000259" key="9">
    <source>
        <dbReference type="Pfam" id="PF00535"/>
    </source>
</evidence>
<dbReference type="PANTHER" id="PTHR43398">
    <property type="entry name" value="DOLICHOL-PHOSPHATE MANNOSYLTRANSFERASE SUBUNIT 1"/>
    <property type="match status" value="1"/>
</dbReference>
<dbReference type="EMBL" id="MHCH01000055">
    <property type="protein sequence ID" value="OGY15931.1"/>
    <property type="molecule type" value="Genomic_DNA"/>
</dbReference>
<reference evidence="11 12" key="1">
    <citation type="journal article" date="2016" name="Nat. Commun.">
        <title>Thousands of microbial genomes shed light on interconnected biogeochemical processes in an aquifer system.</title>
        <authorList>
            <person name="Anantharaman K."/>
            <person name="Brown C.T."/>
            <person name="Hug L.A."/>
            <person name="Sharon I."/>
            <person name="Castelle C.J."/>
            <person name="Probst A.J."/>
            <person name="Thomas B.C."/>
            <person name="Singh A."/>
            <person name="Wilkins M.J."/>
            <person name="Karaoz U."/>
            <person name="Brodie E.L."/>
            <person name="Williams K.H."/>
            <person name="Hubbard S.S."/>
            <person name="Banfield J.F."/>
        </authorList>
    </citation>
    <scope>NUCLEOTIDE SEQUENCE [LARGE SCALE GENOMIC DNA]</scope>
</reference>
<dbReference type="PANTHER" id="PTHR43398:SF1">
    <property type="entry name" value="DOLICHOL-PHOSPHATE MANNOSYLTRANSFERASE SUBUNIT 1"/>
    <property type="match status" value="1"/>
</dbReference>
<dbReference type="AlphaFoldDB" id="A0A1G1VKM4"/>
<feature type="transmembrane region" description="Helical" evidence="8">
    <location>
        <begin position="273"/>
        <end position="291"/>
    </location>
</feature>
<evidence type="ECO:0000313" key="11">
    <source>
        <dbReference type="EMBL" id="OGY15931.1"/>
    </source>
</evidence>
<accession>A0A1G1VKM4</accession>
<keyword evidence="5 8" id="KW-0812">Transmembrane</keyword>
<comment type="subcellular location">
    <subcellularLocation>
        <location evidence="1">Membrane</location>
        <topology evidence="1">Multi-pass membrane protein</topology>
    </subcellularLocation>
</comment>
<dbReference type="InterPro" id="IPR039528">
    <property type="entry name" value="DPM1-like"/>
</dbReference>
<comment type="caution">
    <text evidence="11">The sequence shown here is derived from an EMBL/GenBank/DDBJ whole genome shotgun (WGS) entry which is preliminary data.</text>
</comment>
<sequence length="375" mass="43221">MKRAVVILPTYNERENIAPLIRQLQDQFRHITNYRMSILVVDDNSPDGTQTVVRELLLKHPNVHLLTGPKQGLGKAYLRGMDYAINDLNADVVLEMDADWQHNPKQIPEFLDKLDQGYDIIVGARYIPGGSVPKNWGWHRKIFSRVGNLLVRLSLMRFNQHEWTNGFRAIRSSVYLRVRDKLLDYTGYTFQVAFLHQALLLNKKIGEIPNKFADRRWGKSKIGAEYIKNLLLYLVQQTLINPPQFLRFLVVGGIGFIVQFITFRLLRGADLRPALATALSAEVAIVSNFIWNNSWTFADQKIFTVKQILIKFFQFNLTSLGSIIIQAIISEIGTRTLGIRYLAFGINTDDVYLMIGILVGLFWNYTMYKLVIWKK</sequence>
<evidence type="ECO:0000256" key="7">
    <source>
        <dbReference type="ARBA" id="ARBA00023136"/>
    </source>
</evidence>
<evidence type="ECO:0000313" key="12">
    <source>
        <dbReference type="Proteomes" id="UP000177324"/>
    </source>
</evidence>
<keyword evidence="4" id="KW-0808">Transferase</keyword>
<comment type="similarity">
    <text evidence="2">Belongs to the glycosyltransferase 2 family.</text>
</comment>
<gene>
    <name evidence="11" type="ORF">A2784_00960</name>
</gene>